<sequence>MSCQKPKANPEAYTYPVYGTTIGGLARLLGSKYFFLEPPSNGEGKEGDEVPGCVELFPANELAAGMER</sequence>
<gene>
    <name evidence="1" type="ORF">A2419_02175</name>
</gene>
<dbReference type="Proteomes" id="UP000176568">
    <property type="component" value="Unassembled WGS sequence"/>
</dbReference>
<proteinExistence type="predicted"/>
<evidence type="ECO:0000313" key="2">
    <source>
        <dbReference type="Proteomes" id="UP000176568"/>
    </source>
</evidence>
<protein>
    <submittedName>
        <fullName evidence="1">Uncharacterized protein</fullName>
    </submittedName>
</protein>
<dbReference type="AlphaFoldDB" id="A0A1F4Y3H8"/>
<dbReference type="EMBL" id="MEXB01000008">
    <property type="protein sequence ID" value="OGC88525.1"/>
    <property type="molecule type" value="Genomic_DNA"/>
</dbReference>
<organism evidence="1 2">
    <name type="scientific">Candidatus Adlerbacteria bacterium RIFOXYC1_FULL_48_26</name>
    <dbReference type="NCBI Taxonomy" id="1797247"/>
    <lineage>
        <taxon>Bacteria</taxon>
        <taxon>Candidatus Adleribacteriota</taxon>
    </lineage>
</organism>
<name>A0A1F4Y3H8_9BACT</name>
<evidence type="ECO:0000313" key="1">
    <source>
        <dbReference type="EMBL" id="OGC88525.1"/>
    </source>
</evidence>
<comment type="caution">
    <text evidence="1">The sequence shown here is derived from an EMBL/GenBank/DDBJ whole genome shotgun (WGS) entry which is preliminary data.</text>
</comment>
<reference evidence="1 2" key="1">
    <citation type="journal article" date="2016" name="Nat. Commun.">
        <title>Thousands of microbial genomes shed light on interconnected biogeochemical processes in an aquifer system.</title>
        <authorList>
            <person name="Anantharaman K."/>
            <person name="Brown C.T."/>
            <person name="Hug L.A."/>
            <person name="Sharon I."/>
            <person name="Castelle C.J."/>
            <person name="Probst A.J."/>
            <person name="Thomas B.C."/>
            <person name="Singh A."/>
            <person name="Wilkins M.J."/>
            <person name="Karaoz U."/>
            <person name="Brodie E.L."/>
            <person name="Williams K.H."/>
            <person name="Hubbard S.S."/>
            <person name="Banfield J.F."/>
        </authorList>
    </citation>
    <scope>NUCLEOTIDE SEQUENCE [LARGE SCALE GENOMIC DNA]</scope>
</reference>
<accession>A0A1F4Y3H8</accession>